<comment type="caution">
    <text evidence="2">The sequence shown here is derived from an EMBL/GenBank/DDBJ whole genome shotgun (WGS) entry which is preliminary data.</text>
</comment>
<feature type="region of interest" description="Disordered" evidence="1">
    <location>
        <begin position="80"/>
        <end position="118"/>
    </location>
</feature>
<evidence type="ECO:0000313" key="3">
    <source>
        <dbReference type="Proteomes" id="UP000499080"/>
    </source>
</evidence>
<dbReference type="AlphaFoldDB" id="A0A4Y2BKK9"/>
<gene>
    <name evidence="2" type="ORF">AVEN_172810_1</name>
</gene>
<keyword evidence="3" id="KW-1185">Reference proteome</keyword>
<evidence type="ECO:0000313" key="2">
    <source>
        <dbReference type="EMBL" id="GBL91905.1"/>
    </source>
</evidence>
<dbReference type="EMBL" id="BGPR01000082">
    <property type="protein sequence ID" value="GBL91905.1"/>
    <property type="molecule type" value="Genomic_DNA"/>
</dbReference>
<reference evidence="2 3" key="1">
    <citation type="journal article" date="2019" name="Sci. Rep.">
        <title>Orb-weaving spider Araneus ventricosus genome elucidates the spidroin gene catalogue.</title>
        <authorList>
            <person name="Kono N."/>
            <person name="Nakamura H."/>
            <person name="Ohtoshi R."/>
            <person name="Moran D.A.P."/>
            <person name="Shinohara A."/>
            <person name="Yoshida Y."/>
            <person name="Fujiwara M."/>
            <person name="Mori M."/>
            <person name="Tomita M."/>
            <person name="Arakawa K."/>
        </authorList>
    </citation>
    <scope>NUCLEOTIDE SEQUENCE [LARGE SCALE GENOMIC DNA]</scope>
</reference>
<organism evidence="2 3">
    <name type="scientific">Araneus ventricosus</name>
    <name type="common">Orbweaver spider</name>
    <name type="synonym">Epeira ventricosa</name>
    <dbReference type="NCBI Taxonomy" id="182803"/>
    <lineage>
        <taxon>Eukaryota</taxon>
        <taxon>Metazoa</taxon>
        <taxon>Ecdysozoa</taxon>
        <taxon>Arthropoda</taxon>
        <taxon>Chelicerata</taxon>
        <taxon>Arachnida</taxon>
        <taxon>Araneae</taxon>
        <taxon>Araneomorphae</taxon>
        <taxon>Entelegynae</taxon>
        <taxon>Araneoidea</taxon>
        <taxon>Araneidae</taxon>
        <taxon>Araneus</taxon>
    </lineage>
</organism>
<sequence>MWERRERTHRRWPSGGEPTESWGRWGHDRSRESVFEPAELGAREAACQARRLCMETVTSDACWTPSTGGHASLIISAPSLRPMRPNKGALRTVRMPRHVHSDTSKRRKNKTSVGNRNH</sequence>
<proteinExistence type="predicted"/>
<protein>
    <submittedName>
        <fullName evidence="2">Uncharacterized protein</fullName>
    </submittedName>
</protein>
<dbReference type="Proteomes" id="UP000499080">
    <property type="component" value="Unassembled WGS sequence"/>
</dbReference>
<dbReference type="OrthoDB" id="10480586at2759"/>
<name>A0A4Y2BKK9_ARAVE</name>
<accession>A0A4Y2BKK9</accession>
<evidence type="ECO:0000256" key="1">
    <source>
        <dbReference type="SAM" id="MobiDB-lite"/>
    </source>
</evidence>
<feature type="region of interest" description="Disordered" evidence="1">
    <location>
        <begin position="1"/>
        <end position="31"/>
    </location>
</feature>